<protein>
    <submittedName>
        <fullName evidence="1">Uncharacterized protein</fullName>
    </submittedName>
</protein>
<dbReference type="AlphaFoldDB" id="A0A8J4UCP5"/>
<keyword evidence="2" id="KW-1185">Reference proteome</keyword>
<evidence type="ECO:0000313" key="2">
    <source>
        <dbReference type="Proteomes" id="UP000727407"/>
    </source>
</evidence>
<accession>A0A8J4UCP5</accession>
<evidence type="ECO:0000313" key="1">
    <source>
        <dbReference type="EMBL" id="KAF5895929.1"/>
    </source>
</evidence>
<sequence length="56" mass="6184">MASAASRAPHYGKRCVIDELARRLNVSESSQTLRRWSSAVGVDCPVSSGVFWEDFP</sequence>
<dbReference type="EMBL" id="QNUK01000300">
    <property type="protein sequence ID" value="KAF5895929.1"/>
    <property type="molecule type" value="Genomic_DNA"/>
</dbReference>
<proteinExistence type="predicted"/>
<organism evidence="1 2">
    <name type="scientific">Clarias magur</name>
    <name type="common">Asian catfish</name>
    <name type="synonym">Macropteronotus magur</name>
    <dbReference type="NCBI Taxonomy" id="1594786"/>
    <lineage>
        <taxon>Eukaryota</taxon>
        <taxon>Metazoa</taxon>
        <taxon>Chordata</taxon>
        <taxon>Craniata</taxon>
        <taxon>Vertebrata</taxon>
        <taxon>Euteleostomi</taxon>
        <taxon>Actinopterygii</taxon>
        <taxon>Neopterygii</taxon>
        <taxon>Teleostei</taxon>
        <taxon>Ostariophysi</taxon>
        <taxon>Siluriformes</taxon>
        <taxon>Clariidae</taxon>
        <taxon>Clarias</taxon>
    </lineage>
</organism>
<reference evidence="1" key="1">
    <citation type="submission" date="2020-07" db="EMBL/GenBank/DDBJ databases">
        <title>Clarias magur genome sequencing, assembly and annotation.</title>
        <authorList>
            <person name="Kushwaha B."/>
            <person name="Kumar R."/>
            <person name="Das P."/>
            <person name="Joshi C.G."/>
            <person name="Kumar D."/>
            <person name="Nagpure N.S."/>
            <person name="Pandey M."/>
            <person name="Agarwal S."/>
            <person name="Srivastava S."/>
            <person name="Singh M."/>
            <person name="Sahoo L."/>
            <person name="Jayasankar P."/>
            <person name="Meher P.K."/>
            <person name="Koringa P.G."/>
            <person name="Iquebal M.A."/>
            <person name="Das S.P."/>
            <person name="Bit A."/>
            <person name="Patnaik S."/>
            <person name="Patel N."/>
            <person name="Shah T.M."/>
            <person name="Hinsu A."/>
            <person name="Jena J.K."/>
        </authorList>
    </citation>
    <scope>NUCLEOTIDE SEQUENCE</scope>
    <source>
        <strain evidence="1">CIFAMagur01</strain>
        <tissue evidence="1">Testis</tissue>
    </source>
</reference>
<feature type="non-terminal residue" evidence="1">
    <location>
        <position position="56"/>
    </location>
</feature>
<dbReference type="Proteomes" id="UP000727407">
    <property type="component" value="Unassembled WGS sequence"/>
</dbReference>
<gene>
    <name evidence="1" type="ORF">DAT39_014371</name>
</gene>
<name>A0A8J4UCP5_CLAMG</name>
<comment type="caution">
    <text evidence="1">The sequence shown here is derived from an EMBL/GenBank/DDBJ whole genome shotgun (WGS) entry which is preliminary data.</text>
</comment>